<dbReference type="Pfam" id="PF07715">
    <property type="entry name" value="Plug"/>
    <property type="match status" value="1"/>
</dbReference>
<dbReference type="InterPro" id="IPR023996">
    <property type="entry name" value="TonB-dep_OMP_SusC/RagA"/>
</dbReference>
<dbReference type="Proteomes" id="UP000480178">
    <property type="component" value="Chromosome"/>
</dbReference>
<dbReference type="InterPro" id="IPR023997">
    <property type="entry name" value="TonB-dep_OMP_SusC/RagA_CS"/>
</dbReference>
<evidence type="ECO:0000256" key="9">
    <source>
        <dbReference type="RuleBase" id="RU003357"/>
    </source>
</evidence>
<evidence type="ECO:0000259" key="11">
    <source>
        <dbReference type="Pfam" id="PF00593"/>
    </source>
</evidence>
<name>A0A6C0GVW5_9BACT</name>
<evidence type="ECO:0000313" key="14">
    <source>
        <dbReference type="Proteomes" id="UP000480178"/>
    </source>
</evidence>
<evidence type="ECO:0000256" key="8">
    <source>
        <dbReference type="PROSITE-ProRule" id="PRU01360"/>
    </source>
</evidence>
<keyword evidence="13" id="KW-0675">Receptor</keyword>
<keyword evidence="6 8" id="KW-0472">Membrane</keyword>
<dbReference type="InterPro" id="IPR008969">
    <property type="entry name" value="CarboxyPept-like_regulatory"/>
</dbReference>
<dbReference type="EMBL" id="CP048222">
    <property type="protein sequence ID" value="QHT71472.1"/>
    <property type="molecule type" value="Genomic_DNA"/>
</dbReference>
<dbReference type="Gene3D" id="2.170.130.10">
    <property type="entry name" value="TonB-dependent receptor, plug domain"/>
    <property type="match status" value="1"/>
</dbReference>
<evidence type="ECO:0000256" key="1">
    <source>
        <dbReference type="ARBA" id="ARBA00004571"/>
    </source>
</evidence>
<gene>
    <name evidence="13" type="ORF">GXP67_34845</name>
</gene>
<organism evidence="13 14">
    <name type="scientific">Rhodocytophaga rosea</name>
    <dbReference type="NCBI Taxonomy" id="2704465"/>
    <lineage>
        <taxon>Bacteria</taxon>
        <taxon>Pseudomonadati</taxon>
        <taxon>Bacteroidota</taxon>
        <taxon>Cytophagia</taxon>
        <taxon>Cytophagales</taxon>
        <taxon>Rhodocytophagaceae</taxon>
        <taxon>Rhodocytophaga</taxon>
    </lineage>
</organism>
<dbReference type="RefSeq" id="WP_162447411.1">
    <property type="nucleotide sequence ID" value="NZ_CP048222.1"/>
</dbReference>
<proteinExistence type="inferred from homology"/>
<dbReference type="Pfam" id="PF13715">
    <property type="entry name" value="CarbopepD_reg_2"/>
    <property type="match status" value="1"/>
</dbReference>
<feature type="domain" description="TonB-dependent receptor plug" evidence="12">
    <location>
        <begin position="113"/>
        <end position="235"/>
    </location>
</feature>
<evidence type="ECO:0000313" key="13">
    <source>
        <dbReference type="EMBL" id="QHT71472.1"/>
    </source>
</evidence>
<keyword evidence="3 8" id="KW-1134">Transmembrane beta strand</keyword>
<dbReference type="Gene3D" id="2.40.170.20">
    <property type="entry name" value="TonB-dependent receptor, beta-barrel domain"/>
    <property type="match status" value="1"/>
</dbReference>
<reference evidence="13 14" key="1">
    <citation type="submission" date="2020-01" db="EMBL/GenBank/DDBJ databases">
        <authorList>
            <person name="Kim M.K."/>
        </authorList>
    </citation>
    <scope>NUCLEOTIDE SEQUENCE [LARGE SCALE GENOMIC DNA]</scope>
    <source>
        <strain evidence="13 14">172606-1</strain>
    </source>
</reference>
<dbReference type="InterPro" id="IPR012910">
    <property type="entry name" value="Plug_dom"/>
</dbReference>
<evidence type="ECO:0000256" key="7">
    <source>
        <dbReference type="ARBA" id="ARBA00023237"/>
    </source>
</evidence>
<evidence type="ECO:0000256" key="4">
    <source>
        <dbReference type="ARBA" id="ARBA00022692"/>
    </source>
</evidence>
<keyword evidence="2 8" id="KW-0813">Transport</keyword>
<dbReference type="SUPFAM" id="SSF56935">
    <property type="entry name" value="Porins"/>
    <property type="match status" value="1"/>
</dbReference>
<dbReference type="GO" id="GO:0009279">
    <property type="term" value="C:cell outer membrane"/>
    <property type="evidence" value="ECO:0007669"/>
    <property type="project" value="UniProtKB-SubCell"/>
</dbReference>
<comment type="subcellular location">
    <subcellularLocation>
        <location evidence="1 8">Cell outer membrane</location>
        <topology evidence="1 8">Multi-pass membrane protein</topology>
    </subcellularLocation>
</comment>
<dbReference type="FunFam" id="2.170.130.10:FF:000008">
    <property type="entry name" value="SusC/RagA family TonB-linked outer membrane protein"/>
    <property type="match status" value="1"/>
</dbReference>
<dbReference type="FunFam" id="2.60.40.1120:FF:000003">
    <property type="entry name" value="Outer membrane protein Omp121"/>
    <property type="match status" value="1"/>
</dbReference>
<evidence type="ECO:0000256" key="3">
    <source>
        <dbReference type="ARBA" id="ARBA00022452"/>
    </source>
</evidence>
<dbReference type="SUPFAM" id="SSF49464">
    <property type="entry name" value="Carboxypeptidase regulatory domain-like"/>
    <property type="match status" value="1"/>
</dbReference>
<dbReference type="NCBIfam" id="TIGR04057">
    <property type="entry name" value="SusC_RagA_signa"/>
    <property type="match status" value="1"/>
</dbReference>
<feature type="signal peptide" evidence="10">
    <location>
        <begin position="1"/>
        <end position="20"/>
    </location>
</feature>
<evidence type="ECO:0000256" key="5">
    <source>
        <dbReference type="ARBA" id="ARBA00023077"/>
    </source>
</evidence>
<dbReference type="NCBIfam" id="TIGR04056">
    <property type="entry name" value="OMP_RagA_SusC"/>
    <property type="match status" value="1"/>
</dbReference>
<dbReference type="InterPro" id="IPR037066">
    <property type="entry name" value="Plug_dom_sf"/>
</dbReference>
<evidence type="ECO:0000256" key="2">
    <source>
        <dbReference type="ARBA" id="ARBA00022448"/>
    </source>
</evidence>
<dbReference type="InterPro" id="IPR000531">
    <property type="entry name" value="Beta-barrel_TonB"/>
</dbReference>
<dbReference type="Pfam" id="PF00593">
    <property type="entry name" value="TonB_dep_Rec_b-barrel"/>
    <property type="match status" value="1"/>
</dbReference>
<dbReference type="KEGG" id="rhoz:GXP67_34845"/>
<keyword evidence="14" id="KW-1185">Reference proteome</keyword>
<evidence type="ECO:0000256" key="6">
    <source>
        <dbReference type="ARBA" id="ARBA00023136"/>
    </source>
</evidence>
<keyword evidence="10" id="KW-0732">Signal</keyword>
<keyword evidence="5 9" id="KW-0798">TonB box</keyword>
<dbReference type="PROSITE" id="PS52016">
    <property type="entry name" value="TONB_DEPENDENT_REC_3"/>
    <property type="match status" value="1"/>
</dbReference>
<evidence type="ECO:0000256" key="10">
    <source>
        <dbReference type="SAM" id="SignalP"/>
    </source>
</evidence>
<evidence type="ECO:0000259" key="12">
    <source>
        <dbReference type="Pfam" id="PF07715"/>
    </source>
</evidence>
<accession>A0A6C0GVW5</accession>
<protein>
    <submittedName>
        <fullName evidence="13">TonB-dependent receptor</fullName>
    </submittedName>
</protein>
<keyword evidence="4 8" id="KW-0812">Transmembrane</keyword>
<dbReference type="Gene3D" id="2.60.40.1120">
    <property type="entry name" value="Carboxypeptidase-like, regulatory domain"/>
    <property type="match status" value="1"/>
</dbReference>
<comment type="similarity">
    <text evidence="8 9">Belongs to the TonB-dependent receptor family.</text>
</comment>
<keyword evidence="7 8" id="KW-0998">Cell outer membrane</keyword>
<dbReference type="InterPro" id="IPR039426">
    <property type="entry name" value="TonB-dep_rcpt-like"/>
</dbReference>
<sequence>MKRILLLGLLFTSVWLEVMAQQQVTGKVTDSKGEPLPGVNVLVKNTTIGSVTTQDGNYSVSVPPENTILVFSYIGYITQEITLNGRSGIDITLSEDLQSLEEVVVVGYGTVKKSDLTGSVSSISSVELKAIPVATFDQALQGRAAGVQVVQSTGAPGGGTNIRIRGTSSVNASSEPLYVIDGMLINSNSGETSIGGRGPAVNPLATINPSDIESIEVLKDASATAIYGSRAANGVILITTKRGKAGKASVNFESYYGVQTVTKKLDLLNATQFAQLVNEANQNAQLTPVYTNPESFGEGTDWQEELFRQAPIANFQLSLTGGNDKTQYAIGGGFFTQNGIVEGSDLDRYSFRTNLNTDVNEKLKVGVNLSYNRTINNGVLTGPGPVVQGVVYNALLFNPILPVYDPLRPGGYTFQHDRRDAIANPVAEAKEYISTTTTSRLLGTVFAEYEIVEGLSLRSSFGIDGLSTKSNSFGPNFLKRTENSKGEAGVSTLEALTWLNTNTLTYNKEINQDHTINALLGFEMQQFRNESVNSYAFGFPESRTGWHDIGSADNPQTTTNGELEWSILSYFGRINYSLKNKYLFTLTGRADGSSKFAEGNKYGFFPSAAFAWRVSEEEFMKSNNFINDLKFRASYGVTGNQAIPPYGSLALIGQIGQGVFSTSSGSEAFRGREPVSYPNRNLKWETTKQANIGVDLSVLEGRLGATVEVYHKNTEDLLLGTPIPYTSGFETTLLNIGNVQNRGIDIALNSVNIDGNIRWTTSVNVSVNRNKITNLAREEDINLGIGGNILREGEPIGTFFGYVFDGIYQTDDEAKNSPVIAGQNPSAGDRRYKDISGPNGMPDGVINDFDRTIIGSAQPDFTWGVNNTLTFKGITLSFFFQGSQGNEMVNQNLGDLANVNGRQNVLASAGLGRWTPQNPNNTYARALYTANDNVFSSRFVEDASYLRLKNLTLGYNFPASLLEKIKLSNARIYVSGTNLWTLTDYSGYDPEGNAYGGTTNIVGVDFGGYPQAKTYTVGLNLGF</sequence>
<feature type="chain" id="PRO_5025464141" evidence="10">
    <location>
        <begin position="21"/>
        <end position="1023"/>
    </location>
</feature>
<dbReference type="InterPro" id="IPR036942">
    <property type="entry name" value="Beta-barrel_TonB_sf"/>
</dbReference>
<dbReference type="AlphaFoldDB" id="A0A6C0GVW5"/>
<feature type="domain" description="TonB-dependent receptor-like beta-barrel" evidence="11">
    <location>
        <begin position="363"/>
        <end position="979"/>
    </location>
</feature>